<evidence type="ECO:0000256" key="3">
    <source>
        <dbReference type="ARBA" id="ARBA00022475"/>
    </source>
</evidence>
<protein>
    <submittedName>
        <fullName evidence="8">Lipopolysaccharide biosynthesis protein</fullName>
    </submittedName>
</protein>
<keyword evidence="6 7" id="KW-0472">Membrane</keyword>
<feature type="transmembrane region" description="Helical" evidence="7">
    <location>
        <begin position="82"/>
        <end position="102"/>
    </location>
</feature>
<keyword evidence="3" id="KW-1003">Cell membrane</keyword>
<organism evidence="8 9">
    <name type="scientific">Clostridium symbiosum</name>
    <name type="common">Bacteroides symbiosus</name>
    <dbReference type="NCBI Taxonomy" id="1512"/>
    <lineage>
        <taxon>Bacteria</taxon>
        <taxon>Bacillati</taxon>
        <taxon>Bacillota</taxon>
        <taxon>Clostridia</taxon>
        <taxon>Lachnospirales</taxon>
        <taxon>Lachnospiraceae</taxon>
        <taxon>Otoolea</taxon>
    </lineage>
</organism>
<feature type="transmembrane region" description="Helical" evidence="7">
    <location>
        <begin position="46"/>
        <end position="70"/>
    </location>
</feature>
<dbReference type="PANTHER" id="PTHR30250:SF10">
    <property type="entry name" value="LIPOPOLYSACCHARIDE BIOSYNTHESIS PROTEIN WZXC"/>
    <property type="match status" value="1"/>
</dbReference>
<dbReference type="PANTHER" id="PTHR30250">
    <property type="entry name" value="PST FAMILY PREDICTED COLANIC ACID TRANSPORTER"/>
    <property type="match status" value="1"/>
</dbReference>
<evidence type="ECO:0000256" key="5">
    <source>
        <dbReference type="ARBA" id="ARBA00022989"/>
    </source>
</evidence>
<proteinExistence type="inferred from homology"/>
<evidence type="ECO:0000256" key="1">
    <source>
        <dbReference type="ARBA" id="ARBA00004651"/>
    </source>
</evidence>
<keyword evidence="4 7" id="KW-0812">Transmembrane</keyword>
<feature type="transmembrane region" description="Helical" evidence="7">
    <location>
        <begin position="148"/>
        <end position="168"/>
    </location>
</feature>
<feature type="transmembrane region" description="Helical" evidence="7">
    <location>
        <begin position="108"/>
        <end position="127"/>
    </location>
</feature>
<reference evidence="8" key="1">
    <citation type="submission" date="2023-01" db="EMBL/GenBank/DDBJ databases">
        <title>Human gut microbiome strain richness.</title>
        <authorList>
            <person name="Chen-Liaw A."/>
        </authorList>
    </citation>
    <scope>NUCLEOTIDE SEQUENCE</scope>
    <source>
        <strain evidence="8">B1_m1001713B170214d0_201011</strain>
    </source>
</reference>
<feature type="transmembrane region" description="Helical" evidence="7">
    <location>
        <begin position="419"/>
        <end position="439"/>
    </location>
</feature>
<evidence type="ECO:0000256" key="4">
    <source>
        <dbReference type="ARBA" id="ARBA00022692"/>
    </source>
</evidence>
<evidence type="ECO:0000256" key="7">
    <source>
        <dbReference type="SAM" id="Phobius"/>
    </source>
</evidence>
<feature type="transmembrane region" description="Helical" evidence="7">
    <location>
        <begin position="445"/>
        <end position="465"/>
    </location>
</feature>
<dbReference type="CDD" id="cd13127">
    <property type="entry name" value="MATE_tuaB_like"/>
    <property type="match status" value="1"/>
</dbReference>
<evidence type="ECO:0000256" key="2">
    <source>
        <dbReference type="ARBA" id="ARBA00007430"/>
    </source>
</evidence>
<dbReference type="RefSeq" id="WP_150027231.1">
    <property type="nucleotide sequence ID" value="NZ_JANKAG010000002.1"/>
</dbReference>
<dbReference type="Pfam" id="PF13440">
    <property type="entry name" value="Polysacc_synt_3"/>
    <property type="match status" value="1"/>
</dbReference>
<dbReference type="EMBL" id="JAQLGM010000036">
    <property type="protein sequence ID" value="MDB2001308.1"/>
    <property type="molecule type" value="Genomic_DNA"/>
</dbReference>
<accession>A0AAW6AUC1</accession>
<gene>
    <name evidence="8" type="ORF">PM006_13950</name>
</gene>
<feature type="transmembrane region" description="Helical" evidence="7">
    <location>
        <begin position="385"/>
        <end position="407"/>
    </location>
</feature>
<feature type="transmembrane region" description="Helical" evidence="7">
    <location>
        <begin position="21"/>
        <end position="40"/>
    </location>
</feature>
<dbReference type="GeneID" id="57967849"/>
<comment type="subcellular location">
    <subcellularLocation>
        <location evidence="1">Cell membrane</location>
        <topology evidence="1">Multi-pass membrane protein</topology>
    </subcellularLocation>
</comment>
<evidence type="ECO:0000256" key="6">
    <source>
        <dbReference type="ARBA" id="ARBA00023136"/>
    </source>
</evidence>
<comment type="caution">
    <text evidence="8">The sequence shown here is derived from an EMBL/GenBank/DDBJ whole genome shotgun (WGS) entry which is preliminary data.</text>
</comment>
<name>A0AAW6AUC1_CLOSY</name>
<comment type="similarity">
    <text evidence="2">Belongs to the polysaccharide synthase family.</text>
</comment>
<keyword evidence="5 7" id="KW-1133">Transmembrane helix</keyword>
<evidence type="ECO:0000313" key="8">
    <source>
        <dbReference type="EMBL" id="MDB2001308.1"/>
    </source>
</evidence>
<dbReference type="AlphaFoldDB" id="A0AAW6AUC1"/>
<dbReference type="GO" id="GO:0005886">
    <property type="term" value="C:plasma membrane"/>
    <property type="evidence" value="ECO:0007669"/>
    <property type="project" value="UniProtKB-SubCell"/>
</dbReference>
<feature type="transmembrane region" description="Helical" evidence="7">
    <location>
        <begin position="174"/>
        <end position="194"/>
    </location>
</feature>
<sequence>MTENITRKKVMTSLFWAYCENISAQFVSFVVTIVLARLLAPSDYGTIALVTVFINIANVFVSSSFCMSLIQKKDADELDYNTIFWFNFAIAIVLYLALYVGAPQIGRYYNDDFLIVIIRVLSLRIPLSAYNSVQTAYVSNKMVFRKSFFSTFLGAAFSGVIGIGAAYFSKGVWALIAQSISNVIFNTIFLAMVVKWKPKFMFSYERLKKLIGFGWKLLATGLMFTGYSELRTLVIGKRYSTDDLGYYNKGFQLPQFIASNIDSTITKVMFPALSKSQDNKENLVKMTRRSAKTSAYIMTPILFGLAVVGNNVVGILLTDKWLPCVPYMQLMCIVWWLQPTQSCSIQAIKAVGKSDLYLKIEVISKIFGISLLVAAIKIFNTPFSIALTMVFGQFFAMVLYGIYVSKYIGYKLKDQIRDLAIPAILASCMGGIVYLIGILIEKRMIALPVQIIVGATIYVGLSVILKVEEFQYLFELISKIIKRRNEK</sequence>
<dbReference type="Proteomes" id="UP001300871">
    <property type="component" value="Unassembled WGS sequence"/>
</dbReference>
<dbReference type="InterPro" id="IPR050833">
    <property type="entry name" value="Poly_Biosynth_Transport"/>
</dbReference>
<feature type="transmembrane region" description="Helical" evidence="7">
    <location>
        <begin position="295"/>
        <end position="314"/>
    </location>
</feature>
<evidence type="ECO:0000313" key="9">
    <source>
        <dbReference type="Proteomes" id="UP001300871"/>
    </source>
</evidence>